<keyword evidence="4 7" id="KW-1133">Transmembrane helix</keyword>
<feature type="region of interest" description="Disordered" evidence="6">
    <location>
        <begin position="293"/>
        <end position="351"/>
    </location>
</feature>
<feature type="compositionally biased region" description="Basic and acidic residues" evidence="6">
    <location>
        <begin position="326"/>
        <end position="337"/>
    </location>
</feature>
<evidence type="ECO:0000256" key="3">
    <source>
        <dbReference type="ARBA" id="ARBA00022692"/>
    </source>
</evidence>
<dbReference type="AlphaFoldDB" id="A0A433X8L3"/>
<keyword evidence="5 7" id="KW-0472">Membrane</keyword>
<reference evidence="8 9" key="1">
    <citation type="journal article" date="2016" name="Int. J. Syst. Evol. Microbiol.">
        <title>Arsenicitalea aurantiaca gen. nov., sp. nov., a new member of the family Hyphomicrobiaceae, isolated from high-arsenic sediment.</title>
        <authorList>
            <person name="Mu Y."/>
            <person name="Zhou L."/>
            <person name="Zeng X.C."/>
            <person name="Liu L."/>
            <person name="Pan Y."/>
            <person name="Chen X."/>
            <person name="Wang J."/>
            <person name="Li S."/>
            <person name="Li W.J."/>
            <person name="Wang Y."/>
        </authorList>
    </citation>
    <scope>NUCLEOTIDE SEQUENCE [LARGE SCALE GENOMIC DNA]</scope>
    <source>
        <strain evidence="8 9">42-50</strain>
    </source>
</reference>
<evidence type="ECO:0000256" key="7">
    <source>
        <dbReference type="SAM" id="Phobius"/>
    </source>
</evidence>
<accession>A0A433X8L3</accession>
<keyword evidence="9" id="KW-1185">Reference proteome</keyword>
<comment type="subcellular location">
    <subcellularLocation>
        <location evidence="1">Cell membrane</location>
        <topology evidence="1">Multi-pass membrane protein</topology>
    </subcellularLocation>
</comment>
<feature type="transmembrane region" description="Helical" evidence="7">
    <location>
        <begin position="355"/>
        <end position="373"/>
    </location>
</feature>
<dbReference type="NCBIfam" id="TIGR00765">
    <property type="entry name" value="yihY_not_rbn"/>
    <property type="match status" value="1"/>
</dbReference>
<evidence type="ECO:0000313" key="9">
    <source>
        <dbReference type="Proteomes" id="UP000281547"/>
    </source>
</evidence>
<comment type="caution">
    <text evidence="8">The sequence shown here is derived from an EMBL/GenBank/DDBJ whole genome shotgun (WGS) entry which is preliminary data.</text>
</comment>
<dbReference type="Proteomes" id="UP000281547">
    <property type="component" value="Unassembled WGS sequence"/>
</dbReference>
<proteinExistence type="predicted"/>
<evidence type="ECO:0000256" key="5">
    <source>
        <dbReference type="ARBA" id="ARBA00023136"/>
    </source>
</evidence>
<feature type="transmembrane region" description="Helical" evidence="7">
    <location>
        <begin position="151"/>
        <end position="177"/>
    </location>
</feature>
<keyword evidence="3 7" id="KW-0812">Transmembrane</keyword>
<keyword evidence="2" id="KW-1003">Cell membrane</keyword>
<feature type="transmembrane region" description="Helical" evidence="7">
    <location>
        <begin position="197"/>
        <end position="217"/>
    </location>
</feature>
<evidence type="ECO:0000256" key="6">
    <source>
        <dbReference type="SAM" id="MobiDB-lite"/>
    </source>
</evidence>
<name>A0A433X8L3_9HYPH</name>
<feature type="transmembrane region" description="Helical" evidence="7">
    <location>
        <begin position="112"/>
        <end position="131"/>
    </location>
</feature>
<dbReference type="PANTHER" id="PTHR30213:SF0">
    <property type="entry name" value="UPF0761 MEMBRANE PROTEIN YIHY"/>
    <property type="match status" value="1"/>
</dbReference>
<protein>
    <submittedName>
        <fullName evidence="8">YihY/virulence factor BrkB family protein</fullName>
    </submittedName>
</protein>
<dbReference type="RefSeq" id="WP_127189175.1">
    <property type="nucleotide sequence ID" value="NZ_RZNJ01000004.1"/>
</dbReference>
<dbReference type="EMBL" id="RZNJ01000004">
    <property type="protein sequence ID" value="RUT30394.1"/>
    <property type="molecule type" value="Genomic_DNA"/>
</dbReference>
<dbReference type="InterPro" id="IPR017039">
    <property type="entry name" value="Virul_fac_BrkB"/>
</dbReference>
<sequence>MVASAGRRSAERGREADTPIEVPPRGWQDILIRTYGEIAEDRVMLVAAAVTYYLLLSIVPAITAFISVYGLFTDPATAADHVQLLANVVPAGGLAIIEEQVTRLAASGDTTLGVALLISLGIALWSASAGVRTLFEAMNIAHGEREKRNFFVLNAQVLAFTLGGVFAATLLLIVAIAVPVGLEMLGLGMGLEWVLQIGAYLVLALALLTGIALLYRFGPSREQPKWRWVTPGAVFAVVAILVVSVLFSWYAANFANYEATYGSLGGLIGLLTWMWVAVTVLIIGAELNAEAEHQTARDSTTGPADPMGKRGAAMADTLGRSTGGRPDPREDRDRSPEWIEGYNAAKGERPRPKKLSLGALVFTVPAALALGVATRRKR</sequence>
<evidence type="ECO:0000313" key="8">
    <source>
        <dbReference type="EMBL" id="RUT30394.1"/>
    </source>
</evidence>
<organism evidence="8 9">
    <name type="scientific">Arsenicitalea aurantiaca</name>
    <dbReference type="NCBI Taxonomy" id="1783274"/>
    <lineage>
        <taxon>Bacteria</taxon>
        <taxon>Pseudomonadati</taxon>
        <taxon>Pseudomonadota</taxon>
        <taxon>Alphaproteobacteria</taxon>
        <taxon>Hyphomicrobiales</taxon>
        <taxon>Devosiaceae</taxon>
        <taxon>Arsenicitalea</taxon>
    </lineage>
</organism>
<dbReference type="GO" id="GO:0005886">
    <property type="term" value="C:plasma membrane"/>
    <property type="evidence" value="ECO:0007669"/>
    <property type="project" value="UniProtKB-SubCell"/>
</dbReference>
<feature type="compositionally biased region" description="Basic and acidic residues" evidence="6">
    <location>
        <begin position="8"/>
        <end position="17"/>
    </location>
</feature>
<evidence type="ECO:0000256" key="2">
    <source>
        <dbReference type="ARBA" id="ARBA00022475"/>
    </source>
</evidence>
<dbReference type="OrthoDB" id="9781030at2"/>
<dbReference type="PANTHER" id="PTHR30213">
    <property type="entry name" value="INNER MEMBRANE PROTEIN YHJD"/>
    <property type="match status" value="1"/>
</dbReference>
<feature type="region of interest" description="Disordered" evidence="6">
    <location>
        <begin position="1"/>
        <end position="21"/>
    </location>
</feature>
<evidence type="ECO:0000256" key="4">
    <source>
        <dbReference type="ARBA" id="ARBA00022989"/>
    </source>
</evidence>
<feature type="transmembrane region" description="Helical" evidence="7">
    <location>
        <begin position="264"/>
        <end position="287"/>
    </location>
</feature>
<feature type="transmembrane region" description="Helical" evidence="7">
    <location>
        <begin position="43"/>
        <end position="72"/>
    </location>
</feature>
<feature type="transmembrane region" description="Helical" evidence="7">
    <location>
        <begin position="229"/>
        <end position="252"/>
    </location>
</feature>
<evidence type="ECO:0000256" key="1">
    <source>
        <dbReference type="ARBA" id="ARBA00004651"/>
    </source>
</evidence>
<dbReference type="Pfam" id="PF03631">
    <property type="entry name" value="Virul_fac_BrkB"/>
    <property type="match status" value="1"/>
</dbReference>
<gene>
    <name evidence="8" type="ORF">EMQ25_13895</name>
</gene>